<comment type="caution">
    <text evidence="3">The sequence shown here is derived from an EMBL/GenBank/DDBJ whole genome shotgun (WGS) entry which is preliminary data.</text>
</comment>
<evidence type="ECO:0000256" key="2">
    <source>
        <dbReference type="SAM" id="Phobius"/>
    </source>
</evidence>
<accession>A0A3N0AVI8</accession>
<reference evidence="3 4" key="1">
    <citation type="journal article" date="2019" name="Microbiol. Resour. Announc.">
        <title>Draft Genome Sequences of Type Strains of Gordonibacter faecihominis, Paraeggerthella hongkongensis, Parvibacter caecicola,Slackia equolifaciens, Slackia faecicanis, and Slackia isoflavoniconvertens.</title>
        <authorList>
            <person name="Danylec N."/>
            <person name="Stoll D.A."/>
            <person name="Dotsch A."/>
            <person name="Huch M."/>
        </authorList>
    </citation>
    <scope>NUCLEOTIDE SEQUENCE [LARGE SCALE GENOMIC DNA]</scope>
    <source>
        <strain evidence="3 4">DSM 18785</strain>
    </source>
</reference>
<protein>
    <submittedName>
        <fullName evidence="3">PrgI family protein</fullName>
    </submittedName>
</protein>
<feature type="compositionally biased region" description="Basic and acidic residues" evidence="1">
    <location>
        <begin position="125"/>
        <end position="152"/>
    </location>
</feature>
<evidence type="ECO:0000313" key="4">
    <source>
        <dbReference type="Proteomes" id="UP000278327"/>
    </source>
</evidence>
<keyword evidence="2" id="KW-0472">Membrane</keyword>
<proteinExistence type="predicted"/>
<sequence length="152" mass="16974">MSLQIPIQKDIGEYEEKIVGKLSFRTLVCVAGGFGSAILVAAICHFLIGIEVADAAFPVMCASIPFWLAGFWRPFGMRAEKFAPLLFSHHLKDQRLLYESPAPKHLARIERGAPSRGAKRMSKRKGAEANEPTREYEEAKERDERGQEEAQG</sequence>
<dbReference type="RefSeq" id="WP_117283753.1">
    <property type="nucleotide sequence ID" value="NZ_JAMTCE010000004.1"/>
</dbReference>
<evidence type="ECO:0000313" key="3">
    <source>
        <dbReference type="EMBL" id="RNL38688.1"/>
    </source>
</evidence>
<evidence type="ECO:0000256" key="1">
    <source>
        <dbReference type="SAM" id="MobiDB-lite"/>
    </source>
</evidence>
<keyword evidence="2" id="KW-1133">Transmembrane helix</keyword>
<feature type="transmembrane region" description="Helical" evidence="2">
    <location>
        <begin position="27"/>
        <end position="49"/>
    </location>
</feature>
<dbReference type="EMBL" id="QICA01000005">
    <property type="protein sequence ID" value="RNL38688.1"/>
    <property type="molecule type" value="Genomic_DNA"/>
</dbReference>
<dbReference type="AlphaFoldDB" id="A0A3N0AVI8"/>
<dbReference type="Pfam" id="PF12666">
    <property type="entry name" value="PrgI"/>
    <property type="match status" value="1"/>
</dbReference>
<gene>
    <name evidence="3" type="ORF">DMP10_04355</name>
</gene>
<name>A0A3N0AVI8_9ACTN</name>
<keyword evidence="4" id="KW-1185">Reference proteome</keyword>
<organism evidence="3 4">
    <name type="scientific">Adlercreutzia equolifaciens subsp. celatus DSM 18785</name>
    <dbReference type="NCBI Taxonomy" id="1121021"/>
    <lineage>
        <taxon>Bacteria</taxon>
        <taxon>Bacillati</taxon>
        <taxon>Actinomycetota</taxon>
        <taxon>Coriobacteriia</taxon>
        <taxon>Eggerthellales</taxon>
        <taxon>Eggerthellaceae</taxon>
        <taxon>Adlercreutzia</taxon>
    </lineage>
</organism>
<keyword evidence="2" id="KW-0812">Transmembrane</keyword>
<dbReference type="InterPro" id="IPR024414">
    <property type="entry name" value="Uncharacterised_PrgI"/>
</dbReference>
<feature type="region of interest" description="Disordered" evidence="1">
    <location>
        <begin position="107"/>
        <end position="152"/>
    </location>
</feature>
<dbReference type="Proteomes" id="UP000278327">
    <property type="component" value="Unassembled WGS sequence"/>
</dbReference>
<feature type="transmembrane region" description="Helical" evidence="2">
    <location>
        <begin position="55"/>
        <end position="72"/>
    </location>
</feature>